<gene>
    <name evidence="1" type="ORF">Vadar_025263</name>
</gene>
<proteinExistence type="predicted"/>
<evidence type="ECO:0000313" key="2">
    <source>
        <dbReference type="Proteomes" id="UP000828048"/>
    </source>
</evidence>
<protein>
    <submittedName>
        <fullName evidence="1">Uncharacterized protein</fullName>
    </submittedName>
</protein>
<name>A0ACB7Y2F2_9ERIC</name>
<keyword evidence="2" id="KW-1185">Reference proteome</keyword>
<organism evidence="1 2">
    <name type="scientific">Vaccinium darrowii</name>
    <dbReference type="NCBI Taxonomy" id="229202"/>
    <lineage>
        <taxon>Eukaryota</taxon>
        <taxon>Viridiplantae</taxon>
        <taxon>Streptophyta</taxon>
        <taxon>Embryophyta</taxon>
        <taxon>Tracheophyta</taxon>
        <taxon>Spermatophyta</taxon>
        <taxon>Magnoliopsida</taxon>
        <taxon>eudicotyledons</taxon>
        <taxon>Gunneridae</taxon>
        <taxon>Pentapetalae</taxon>
        <taxon>asterids</taxon>
        <taxon>Ericales</taxon>
        <taxon>Ericaceae</taxon>
        <taxon>Vaccinioideae</taxon>
        <taxon>Vaccinieae</taxon>
        <taxon>Vaccinium</taxon>
    </lineage>
</organism>
<accession>A0ACB7Y2F2</accession>
<comment type="caution">
    <text evidence="1">The sequence shown here is derived from an EMBL/GenBank/DDBJ whole genome shotgun (WGS) entry which is preliminary data.</text>
</comment>
<evidence type="ECO:0000313" key="1">
    <source>
        <dbReference type="EMBL" id="KAH7847364.1"/>
    </source>
</evidence>
<dbReference type="EMBL" id="CM037155">
    <property type="protein sequence ID" value="KAH7847364.1"/>
    <property type="molecule type" value="Genomic_DNA"/>
</dbReference>
<dbReference type="Proteomes" id="UP000828048">
    <property type="component" value="Chromosome 5"/>
</dbReference>
<reference evidence="1 2" key="1">
    <citation type="journal article" date="2021" name="Hortic Res">
        <title>High-quality reference genome and annotation aids understanding of berry development for evergreen blueberry (Vaccinium darrowii).</title>
        <authorList>
            <person name="Yu J."/>
            <person name="Hulse-Kemp A.M."/>
            <person name="Babiker E."/>
            <person name="Staton M."/>
        </authorList>
    </citation>
    <scope>NUCLEOTIDE SEQUENCE [LARGE SCALE GENOMIC DNA]</scope>
    <source>
        <strain evidence="2">cv. NJ 8807/NJ 8810</strain>
        <tissue evidence="1">Young leaf</tissue>
    </source>
</reference>
<sequence>MEYRESLEDWRVKNLEEIARKVAVHRKRLQSEYGFLSSNDDVSATVVWPVYQMTISANAKHHRRVRSIEERVVKVTLFILSSQDNTLPFLIITKSSYLSMWETEFSQRKSDINIVVHKGNKDVRAIIRCLEFYNEDGCLMFQVLLSTPETVLEAIVDMDTMYKMYGDVIDLYVHDPLLVPQKHSTQEGSSLTMEGSGQHDEESEGEWESGDDTDDSDFSDFQELSEDDEEEEELNHVVITEPPIEIMNEEGEHSDKSDDLQCMDNEEGEDIL</sequence>